<feature type="compositionally biased region" description="Basic and acidic residues" evidence="1">
    <location>
        <begin position="74"/>
        <end position="85"/>
    </location>
</feature>
<sequence length="114" mass="13549">NTYSRIKISTPRKMKETNYPREISRKISTYNDASRERSSQERKNAYLFTDSRIQRRKQDAPGPLLATPRRKKIEKTEEDVRIPGRRDRRIKKKETDHRPIASQKGSGNDMFTKR</sequence>
<organism evidence="2">
    <name type="scientific">Lygus hesperus</name>
    <name type="common">Western plant bug</name>
    <dbReference type="NCBI Taxonomy" id="30085"/>
    <lineage>
        <taxon>Eukaryota</taxon>
        <taxon>Metazoa</taxon>
        <taxon>Ecdysozoa</taxon>
        <taxon>Arthropoda</taxon>
        <taxon>Hexapoda</taxon>
        <taxon>Insecta</taxon>
        <taxon>Pterygota</taxon>
        <taxon>Neoptera</taxon>
        <taxon>Paraneoptera</taxon>
        <taxon>Hemiptera</taxon>
        <taxon>Heteroptera</taxon>
        <taxon>Panheteroptera</taxon>
        <taxon>Cimicomorpha</taxon>
        <taxon>Miridae</taxon>
        <taxon>Mirini</taxon>
        <taxon>Lygus</taxon>
    </lineage>
</organism>
<feature type="compositionally biased region" description="Basic and acidic residues" evidence="1">
    <location>
        <begin position="13"/>
        <end position="25"/>
    </location>
</feature>
<reference evidence="2" key="1">
    <citation type="journal article" date="2014" name="PLoS ONE">
        <title>Transcriptome-Based Identification of ABC Transporters in the Western Tarnished Plant Bug Lygus hesperus.</title>
        <authorList>
            <person name="Hull J.J."/>
            <person name="Chaney K."/>
            <person name="Geib S.M."/>
            <person name="Fabrick J.A."/>
            <person name="Brent C.S."/>
            <person name="Walsh D."/>
            <person name="Lavine L.C."/>
        </authorList>
    </citation>
    <scope>NUCLEOTIDE SEQUENCE</scope>
</reference>
<accession>A0A0A9ZBY3</accession>
<feature type="non-terminal residue" evidence="2">
    <location>
        <position position="1"/>
    </location>
</feature>
<proteinExistence type="predicted"/>
<feature type="compositionally biased region" description="Basic and acidic residues" evidence="1">
    <location>
        <begin position="33"/>
        <end position="44"/>
    </location>
</feature>
<reference evidence="2" key="2">
    <citation type="submission" date="2014-07" db="EMBL/GenBank/DDBJ databases">
        <authorList>
            <person name="Hull J."/>
        </authorList>
    </citation>
    <scope>NUCLEOTIDE SEQUENCE</scope>
</reference>
<feature type="region of interest" description="Disordered" evidence="1">
    <location>
        <begin position="1"/>
        <end position="114"/>
    </location>
</feature>
<name>A0A0A9ZBY3_LYGHE</name>
<evidence type="ECO:0000313" key="2">
    <source>
        <dbReference type="EMBL" id="JAG39315.1"/>
    </source>
</evidence>
<gene>
    <name evidence="2" type="ORF">CM83_23121</name>
</gene>
<dbReference type="AlphaFoldDB" id="A0A0A9ZBY3"/>
<protein>
    <submittedName>
        <fullName evidence="2">Uncharacterized protein</fullName>
    </submittedName>
</protein>
<evidence type="ECO:0000256" key="1">
    <source>
        <dbReference type="SAM" id="MobiDB-lite"/>
    </source>
</evidence>
<dbReference type="EMBL" id="GBHO01004289">
    <property type="protein sequence ID" value="JAG39315.1"/>
    <property type="molecule type" value="Transcribed_RNA"/>
</dbReference>